<dbReference type="SMART" id="SM01043">
    <property type="entry name" value="BTAD"/>
    <property type="match status" value="1"/>
</dbReference>
<evidence type="ECO:0000259" key="1">
    <source>
        <dbReference type="SMART" id="SM01043"/>
    </source>
</evidence>
<sequence>MEWELRLLGCWQLMGDGAPAAVGSRQQRLITALALMGQRPRSYLAGLLWPESAEQQAAGSLRSTVFKVRHQLPGLLSDSLEPIGLGPAVTVDVRRLRRQAELIRSGAVPDPEFEDLLLRAELLPGWYEDWIIFEQERLRVLRVATLEAIARQHLARDEADAAIVAAQQAAAIEPLRESAYALIIRAQVHAGNTAAAYRTLEEFRFRLRDELGLEPSDRLKAALTSGSRDLLGLPAPLLAPQRSRLAAAHRQLIKEL</sequence>
<dbReference type="RefSeq" id="WP_241054961.1">
    <property type="nucleotide sequence ID" value="NZ_JAKZBV010000001.1"/>
</dbReference>
<name>A0ABS9U4S6_9MICC</name>
<gene>
    <name evidence="2" type="ORF">L0M17_15070</name>
</gene>
<feature type="domain" description="Bacterial transcriptional activator" evidence="1">
    <location>
        <begin position="91"/>
        <end position="227"/>
    </location>
</feature>
<dbReference type="Pfam" id="PF03704">
    <property type="entry name" value="BTAD"/>
    <property type="match status" value="1"/>
</dbReference>
<organism evidence="2 3">
    <name type="scientific">Sinomonas terrae</name>
    <dbReference type="NCBI Taxonomy" id="2908838"/>
    <lineage>
        <taxon>Bacteria</taxon>
        <taxon>Bacillati</taxon>
        <taxon>Actinomycetota</taxon>
        <taxon>Actinomycetes</taxon>
        <taxon>Micrococcales</taxon>
        <taxon>Micrococcaceae</taxon>
        <taxon>Sinomonas</taxon>
    </lineage>
</organism>
<reference evidence="2 3" key="1">
    <citation type="submission" date="2022-03" db="EMBL/GenBank/DDBJ databases">
        <title>Sinomonas sp. isolated from a soil.</title>
        <authorList>
            <person name="Han J."/>
            <person name="Kim D.-U."/>
        </authorList>
    </citation>
    <scope>NUCLEOTIDE SEQUENCE [LARGE SCALE GENOMIC DNA]</scope>
    <source>
        <strain evidence="2 3">5-5</strain>
    </source>
</reference>
<dbReference type="InterPro" id="IPR005158">
    <property type="entry name" value="BTAD"/>
</dbReference>
<keyword evidence="3" id="KW-1185">Reference proteome</keyword>
<evidence type="ECO:0000313" key="2">
    <source>
        <dbReference type="EMBL" id="MCH6471280.1"/>
    </source>
</evidence>
<dbReference type="Proteomes" id="UP001202922">
    <property type="component" value="Unassembled WGS sequence"/>
</dbReference>
<dbReference type="InterPro" id="IPR036388">
    <property type="entry name" value="WH-like_DNA-bd_sf"/>
</dbReference>
<evidence type="ECO:0000313" key="3">
    <source>
        <dbReference type="Proteomes" id="UP001202922"/>
    </source>
</evidence>
<dbReference type="SUPFAM" id="SSF48452">
    <property type="entry name" value="TPR-like"/>
    <property type="match status" value="1"/>
</dbReference>
<dbReference type="InterPro" id="IPR011990">
    <property type="entry name" value="TPR-like_helical_dom_sf"/>
</dbReference>
<comment type="caution">
    <text evidence="2">The sequence shown here is derived from an EMBL/GenBank/DDBJ whole genome shotgun (WGS) entry which is preliminary data.</text>
</comment>
<accession>A0ABS9U4S6</accession>
<dbReference type="InterPro" id="IPR051677">
    <property type="entry name" value="AfsR-DnrI-RedD_regulator"/>
</dbReference>
<dbReference type="EMBL" id="JAKZBV010000001">
    <property type="protein sequence ID" value="MCH6471280.1"/>
    <property type="molecule type" value="Genomic_DNA"/>
</dbReference>
<dbReference type="PANTHER" id="PTHR35807">
    <property type="entry name" value="TRANSCRIPTIONAL REGULATOR REDD-RELATED"/>
    <property type="match status" value="1"/>
</dbReference>
<dbReference type="Gene3D" id="1.25.40.10">
    <property type="entry name" value="Tetratricopeptide repeat domain"/>
    <property type="match status" value="1"/>
</dbReference>
<dbReference type="Gene3D" id="1.10.10.10">
    <property type="entry name" value="Winged helix-like DNA-binding domain superfamily/Winged helix DNA-binding domain"/>
    <property type="match status" value="1"/>
</dbReference>
<proteinExistence type="predicted"/>
<protein>
    <submittedName>
        <fullName evidence="2">Transcriptional regulator</fullName>
    </submittedName>
</protein>